<name>A0A6A6ZAZ0_9PEZI</name>
<dbReference type="RefSeq" id="XP_033584438.1">
    <property type="nucleotide sequence ID" value="XM_033727452.1"/>
</dbReference>
<dbReference type="AlphaFoldDB" id="A0A6A6ZAZ0"/>
<dbReference type="GeneID" id="54468345"/>
<proteinExistence type="predicted"/>
<reference evidence="3" key="2">
    <citation type="submission" date="2020-04" db="EMBL/GenBank/DDBJ databases">
        <authorList>
            <consortium name="NCBI Genome Project"/>
        </authorList>
    </citation>
    <scope>NUCLEOTIDE SEQUENCE</scope>
    <source>
        <strain evidence="3">CBS 304.34</strain>
    </source>
</reference>
<sequence length="193" mass="21277">MHIFGMFEDERNCHVIVSLKSPVRYKLDRCCSPEIESPSNVESVHLDMLANRRREVSRGKFLESLTCSMAWRIGTAQAVLGGLAILGAPDGSALFEISGSSSHDISNSATHTLLSSLNNPANKWKLERWATYQREYGRSTIVPSIGPSSQAMPPGQQFETGFQCISIIATHYIIINSIDTKDATEESKVSSRT</sequence>
<gene>
    <name evidence="1 3" type="ORF">BDZ99DRAFT_565219</name>
</gene>
<organism evidence="1">
    <name type="scientific">Mytilinidion resinicola</name>
    <dbReference type="NCBI Taxonomy" id="574789"/>
    <lineage>
        <taxon>Eukaryota</taxon>
        <taxon>Fungi</taxon>
        <taxon>Dikarya</taxon>
        <taxon>Ascomycota</taxon>
        <taxon>Pezizomycotina</taxon>
        <taxon>Dothideomycetes</taxon>
        <taxon>Pleosporomycetidae</taxon>
        <taxon>Mytilinidiales</taxon>
        <taxon>Mytilinidiaceae</taxon>
        <taxon>Mytilinidion</taxon>
    </lineage>
</organism>
<protein>
    <submittedName>
        <fullName evidence="1 3">Uncharacterized protein</fullName>
    </submittedName>
</protein>
<evidence type="ECO:0000313" key="2">
    <source>
        <dbReference type="Proteomes" id="UP000504636"/>
    </source>
</evidence>
<reference evidence="3" key="3">
    <citation type="submission" date="2025-04" db="UniProtKB">
        <authorList>
            <consortium name="RefSeq"/>
        </authorList>
    </citation>
    <scope>IDENTIFICATION</scope>
    <source>
        <strain evidence="3">CBS 304.34</strain>
    </source>
</reference>
<dbReference type="EMBL" id="MU003692">
    <property type="protein sequence ID" value="KAF2817474.1"/>
    <property type="molecule type" value="Genomic_DNA"/>
</dbReference>
<keyword evidence="2" id="KW-1185">Reference proteome</keyword>
<evidence type="ECO:0000313" key="1">
    <source>
        <dbReference type="EMBL" id="KAF2817474.1"/>
    </source>
</evidence>
<evidence type="ECO:0000313" key="3">
    <source>
        <dbReference type="RefSeq" id="XP_033584438.1"/>
    </source>
</evidence>
<reference evidence="1 3" key="1">
    <citation type="journal article" date="2020" name="Stud. Mycol.">
        <title>101 Dothideomycetes genomes: a test case for predicting lifestyles and emergence of pathogens.</title>
        <authorList>
            <person name="Haridas S."/>
            <person name="Albert R."/>
            <person name="Binder M."/>
            <person name="Bloem J."/>
            <person name="Labutti K."/>
            <person name="Salamov A."/>
            <person name="Andreopoulos B."/>
            <person name="Baker S."/>
            <person name="Barry K."/>
            <person name="Bills G."/>
            <person name="Bluhm B."/>
            <person name="Cannon C."/>
            <person name="Castanera R."/>
            <person name="Culley D."/>
            <person name="Daum C."/>
            <person name="Ezra D."/>
            <person name="Gonzalez J."/>
            <person name="Henrissat B."/>
            <person name="Kuo A."/>
            <person name="Liang C."/>
            <person name="Lipzen A."/>
            <person name="Lutzoni F."/>
            <person name="Magnuson J."/>
            <person name="Mondo S."/>
            <person name="Nolan M."/>
            <person name="Ohm R."/>
            <person name="Pangilinan J."/>
            <person name="Park H.-J."/>
            <person name="Ramirez L."/>
            <person name="Alfaro M."/>
            <person name="Sun H."/>
            <person name="Tritt A."/>
            <person name="Yoshinaga Y."/>
            <person name="Zwiers L.-H."/>
            <person name="Turgeon B."/>
            <person name="Goodwin S."/>
            <person name="Spatafora J."/>
            <person name="Crous P."/>
            <person name="Grigoriev I."/>
        </authorList>
    </citation>
    <scope>NUCLEOTIDE SEQUENCE</scope>
    <source>
        <strain evidence="1 3">CBS 304.34</strain>
    </source>
</reference>
<accession>A0A6A6ZAZ0</accession>
<dbReference type="Proteomes" id="UP000504636">
    <property type="component" value="Unplaced"/>
</dbReference>